<keyword evidence="1" id="KW-0812">Transmembrane</keyword>
<dbReference type="Pfam" id="PF04307">
    <property type="entry name" value="YdjM"/>
    <property type="match status" value="1"/>
</dbReference>
<keyword evidence="2" id="KW-0378">Hydrolase</keyword>
<feature type="transmembrane region" description="Helical" evidence="1">
    <location>
        <begin position="93"/>
        <end position="117"/>
    </location>
</feature>
<gene>
    <name evidence="2" type="ORF">dnm_013470</name>
</gene>
<protein>
    <submittedName>
        <fullName evidence="2">Hydrolase domain-containing protein</fullName>
    </submittedName>
</protein>
<keyword evidence="1" id="KW-1133">Transmembrane helix</keyword>
<sequence length="181" mass="21956">MFIGHIPAGYITTKAVFQILPRGYTEKIHLKYALFWGMLGSIFPDLDMFYFYFIDNSRHLHHGYWTHLPFYYLCIFFLLFSISFAFRKHSLKIYLTVFSMNIFIHLFLDTIAGKIRWLYPFSSHDFVFFNVPARHHWWVWNFVFHWTFLFEIILTAIALFLIIRDIRRSNKTVIMTRADIC</sequence>
<dbReference type="EMBL" id="CP061800">
    <property type="protein sequence ID" value="QTA85342.1"/>
    <property type="molecule type" value="Genomic_DNA"/>
</dbReference>
<evidence type="ECO:0000313" key="2">
    <source>
        <dbReference type="EMBL" id="QTA85342.1"/>
    </source>
</evidence>
<keyword evidence="1" id="KW-0472">Membrane</keyword>
<dbReference type="AlphaFoldDB" id="A0A975BH03"/>
<feature type="transmembrane region" description="Helical" evidence="1">
    <location>
        <begin position="32"/>
        <end position="53"/>
    </location>
</feature>
<name>A0A975BH03_9BACT</name>
<proteinExistence type="predicted"/>
<dbReference type="GO" id="GO:0016787">
    <property type="term" value="F:hydrolase activity"/>
    <property type="evidence" value="ECO:0007669"/>
    <property type="project" value="UniProtKB-KW"/>
</dbReference>
<evidence type="ECO:0000256" key="1">
    <source>
        <dbReference type="SAM" id="Phobius"/>
    </source>
</evidence>
<evidence type="ECO:0000313" key="3">
    <source>
        <dbReference type="Proteomes" id="UP000663722"/>
    </source>
</evidence>
<dbReference type="KEGG" id="dmm:dnm_013470"/>
<organism evidence="2 3">
    <name type="scientific">Desulfonema magnum</name>
    <dbReference type="NCBI Taxonomy" id="45655"/>
    <lineage>
        <taxon>Bacteria</taxon>
        <taxon>Pseudomonadati</taxon>
        <taxon>Thermodesulfobacteriota</taxon>
        <taxon>Desulfobacteria</taxon>
        <taxon>Desulfobacterales</taxon>
        <taxon>Desulfococcaceae</taxon>
        <taxon>Desulfonema</taxon>
    </lineage>
</organism>
<feature type="transmembrane region" description="Helical" evidence="1">
    <location>
        <begin position="65"/>
        <end position="86"/>
    </location>
</feature>
<reference evidence="2" key="1">
    <citation type="journal article" date="2021" name="Microb. Physiol.">
        <title>Proteogenomic Insights into the Physiology of Marine, Sulfate-Reducing, Filamentous Desulfonema limicola and Desulfonema magnum.</title>
        <authorList>
            <person name="Schnaars V."/>
            <person name="Wohlbrand L."/>
            <person name="Scheve S."/>
            <person name="Hinrichs C."/>
            <person name="Reinhardt R."/>
            <person name="Rabus R."/>
        </authorList>
    </citation>
    <scope>NUCLEOTIDE SEQUENCE</scope>
    <source>
        <strain evidence="2">4be13</strain>
    </source>
</reference>
<dbReference type="InterPro" id="IPR007404">
    <property type="entry name" value="YdjM-like"/>
</dbReference>
<dbReference type="Proteomes" id="UP000663722">
    <property type="component" value="Chromosome"/>
</dbReference>
<accession>A0A975BH03</accession>
<keyword evidence="3" id="KW-1185">Reference proteome</keyword>
<feature type="transmembrane region" description="Helical" evidence="1">
    <location>
        <begin position="137"/>
        <end position="163"/>
    </location>
</feature>